<evidence type="ECO:0000313" key="2">
    <source>
        <dbReference type="Proteomes" id="UP001162992"/>
    </source>
</evidence>
<name>A0ACC2C0Z1_DIPCM</name>
<protein>
    <submittedName>
        <fullName evidence="1">Uncharacterized protein</fullName>
    </submittedName>
</protein>
<sequence length="315" mass="36068">MVLDMATATITETQTGSRRAVVRSERFMEWQRELSSSRATHGGRKRYDDSEILETSAMRQFFRQSSEDGKVHRPELAEERAGDEEDHVADSHQPVGTHVTQRSKLKKQEYQKRSNPEHYRKQVLQQKGNSLLRKEDTSQAELGKLRKCKQVTKPACANRHPDHPQKFPRPQQQQCHPLVTRRTERQSSQSLFISDADAEKELRFSTRNRGSGISTPILRINKGAKRAKRAAQRLVNEDPPSIPLKLPKLHLVLTRKEVQEDWIKITGHKYLGKPRKSTLIQRGLGLCTSLTCPSSIRYLSEPPGMHSVLMAENEI</sequence>
<proteinExistence type="predicted"/>
<keyword evidence="2" id="KW-1185">Reference proteome</keyword>
<comment type="caution">
    <text evidence="1">The sequence shown here is derived from an EMBL/GenBank/DDBJ whole genome shotgun (WGS) entry which is preliminary data.</text>
</comment>
<accession>A0ACC2C0Z1</accession>
<dbReference type="EMBL" id="CM055103">
    <property type="protein sequence ID" value="KAJ7535307.1"/>
    <property type="molecule type" value="Genomic_DNA"/>
</dbReference>
<reference evidence="2" key="1">
    <citation type="journal article" date="2024" name="Proc. Natl. Acad. Sci. U.S.A.">
        <title>Extraordinary preservation of gene collinearity over three hundred million years revealed in homosporous lycophytes.</title>
        <authorList>
            <person name="Li C."/>
            <person name="Wickell D."/>
            <person name="Kuo L.Y."/>
            <person name="Chen X."/>
            <person name="Nie B."/>
            <person name="Liao X."/>
            <person name="Peng D."/>
            <person name="Ji J."/>
            <person name="Jenkins J."/>
            <person name="Williams M."/>
            <person name="Shu S."/>
            <person name="Plott C."/>
            <person name="Barry K."/>
            <person name="Rajasekar S."/>
            <person name="Grimwood J."/>
            <person name="Han X."/>
            <person name="Sun S."/>
            <person name="Hou Z."/>
            <person name="He W."/>
            <person name="Dai G."/>
            <person name="Sun C."/>
            <person name="Schmutz J."/>
            <person name="Leebens-Mack J.H."/>
            <person name="Li F.W."/>
            <person name="Wang L."/>
        </authorList>
    </citation>
    <scope>NUCLEOTIDE SEQUENCE [LARGE SCALE GENOMIC DNA]</scope>
    <source>
        <strain evidence="2">cv. PW_Plant_1</strain>
    </source>
</reference>
<evidence type="ECO:0000313" key="1">
    <source>
        <dbReference type="EMBL" id="KAJ7535307.1"/>
    </source>
</evidence>
<gene>
    <name evidence="1" type="ORF">O6H91_12G027100</name>
</gene>
<dbReference type="Proteomes" id="UP001162992">
    <property type="component" value="Chromosome 12"/>
</dbReference>
<organism evidence="1 2">
    <name type="scientific">Diphasiastrum complanatum</name>
    <name type="common">Issler's clubmoss</name>
    <name type="synonym">Lycopodium complanatum</name>
    <dbReference type="NCBI Taxonomy" id="34168"/>
    <lineage>
        <taxon>Eukaryota</taxon>
        <taxon>Viridiplantae</taxon>
        <taxon>Streptophyta</taxon>
        <taxon>Embryophyta</taxon>
        <taxon>Tracheophyta</taxon>
        <taxon>Lycopodiopsida</taxon>
        <taxon>Lycopodiales</taxon>
        <taxon>Lycopodiaceae</taxon>
        <taxon>Lycopodioideae</taxon>
        <taxon>Diphasiastrum</taxon>
    </lineage>
</organism>